<evidence type="ECO:0000256" key="6">
    <source>
        <dbReference type="ARBA" id="ARBA00023049"/>
    </source>
</evidence>
<evidence type="ECO:0000256" key="7">
    <source>
        <dbReference type="PIRSR" id="PIRSR621190-1"/>
    </source>
</evidence>
<keyword evidence="3 8" id="KW-0479">Metal-binding</keyword>
<dbReference type="InterPro" id="IPR001818">
    <property type="entry name" value="Pept_M10_metallopeptidase"/>
</dbReference>
<dbReference type="Proteomes" id="UP000095287">
    <property type="component" value="Unplaced"/>
</dbReference>
<protein>
    <submittedName>
        <fullName evidence="13">ZnMc domain-containing protein</fullName>
    </submittedName>
</protein>
<evidence type="ECO:0000256" key="2">
    <source>
        <dbReference type="ARBA" id="ARBA00022670"/>
    </source>
</evidence>
<dbReference type="GO" id="GO:0031012">
    <property type="term" value="C:extracellular matrix"/>
    <property type="evidence" value="ECO:0007669"/>
    <property type="project" value="InterPro"/>
</dbReference>
<feature type="domain" description="Peptidase metallopeptidase" evidence="11">
    <location>
        <begin position="1"/>
        <end position="158"/>
    </location>
</feature>
<feature type="binding site" evidence="8">
    <location>
        <position position="119"/>
    </location>
    <ligand>
        <name>Zn(2+)</name>
        <dbReference type="ChEBI" id="CHEBI:29105"/>
        <label>2</label>
        <note>catalytic</note>
    </ligand>
</feature>
<name>A0A1I8ASA1_9BILA</name>
<comment type="cofactor">
    <cofactor evidence="8">
        <name>Zn(2+)</name>
        <dbReference type="ChEBI" id="CHEBI:29105"/>
    </cofactor>
    <text evidence="8">Binds 2 Zn(2+) ions per subunit.</text>
</comment>
<dbReference type="PANTHER" id="PTHR10201">
    <property type="entry name" value="MATRIX METALLOPROTEINASE"/>
    <property type="match status" value="1"/>
</dbReference>
<feature type="region of interest" description="Disordered" evidence="10">
    <location>
        <begin position="158"/>
        <end position="178"/>
    </location>
</feature>
<dbReference type="Pfam" id="PF00413">
    <property type="entry name" value="Peptidase_M10"/>
    <property type="match status" value="1"/>
</dbReference>
<evidence type="ECO:0000256" key="1">
    <source>
        <dbReference type="ARBA" id="ARBA00010370"/>
    </source>
</evidence>
<dbReference type="SMART" id="SM00120">
    <property type="entry name" value="HX"/>
    <property type="match status" value="1"/>
</dbReference>
<keyword evidence="6" id="KW-0482">Metalloprotease</keyword>
<feature type="repeat" description="Hemopexin" evidence="9">
    <location>
        <begin position="178"/>
        <end position="221"/>
    </location>
</feature>
<dbReference type="InterPro" id="IPR024079">
    <property type="entry name" value="MetalloPept_cat_dom_sf"/>
</dbReference>
<dbReference type="GO" id="GO:0008270">
    <property type="term" value="F:zinc ion binding"/>
    <property type="evidence" value="ECO:0007669"/>
    <property type="project" value="InterPro"/>
</dbReference>
<dbReference type="InterPro" id="IPR033739">
    <property type="entry name" value="M10A_MMP"/>
</dbReference>
<feature type="binding site" evidence="8">
    <location>
        <position position="67"/>
    </location>
    <ligand>
        <name>Zn(2+)</name>
        <dbReference type="ChEBI" id="CHEBI:29105"/>
        <label>1</label>
    </ligand>
</feature>
<feature type="binding site" evidence="8">
    <location>
        <position position="80"/>
    </location>
    <ligand>
        <name>Zn(2+)</name>
        <dbReference type="ChEBI" id="CHEBI:29105"/>
        <label>1</label>
    </ligand>
</feature>
<reference evidence="13" key="1">
    <citation type="submission" date="2016-11" db="UniProtKB">
        <authorList>
            <consortium name="WormBaseParasite"/>
        </authorList>
    </citation>
    <scope>IDENTIFICATION</scope>
</reference>
<evidence type="ECO:0000256" key="9">
    <source>
        <dbReference type="PROSITE-ProRule" id="PRU01011"/>
    </source>
</evidence>
<evidence type="ECO:0000256" key="8">
    <source>
        <dbReference type="PIRSR" id="PIRSR621190-2"/>
    </source>
</evidence>
<dbReference type="SUPFAM" id="SSF50923">
    <property type="entry name" value="Hemopexin-like domain"/>
    <property type="match status" value="1"/>
</dbReference>
<accession>A0A1I8ASA1</accession>
<feature type="binding site" evidence="8">
    <location>
        <position position="88"/>
    </location>
    <ligand>
        <name>Ca(2+)</name>
        <dbReference type="ChEBI" id="CHEBI:29108"/>
        <label>2</label>
    </ligand>
</feature>
<dbReference type="Gene3D" id="3.40.390.10">
    <property type="entry name" value="Collagenase (Catalytic Domain)"/>
    <property type="match status" value="1"/>
</dbReference>
<dbReference type="PANTHER" id="PTHR10201:SF323">
    <property type="entry name" value="MATRIX METALLOPROTEINASE-21"/>
    <property type="match status" value="1"/>
</dbReference>
<evidence type="ECO:0000259" key="11">
    <source>
        <dbReference type="SMART" id="SM00235"/>
    </source>
</evidence>
<dbReference type="SMART" id="SM00235">
    <property type="entry name" value="ZnMc"/>
    <property type="match status" value="1"/>
</dbReference>
<dbReference type="CDD" id="cd04278">
    <property type="entry name" value="ZnMc_MMP"/>
    <property type="match status" value="1"/>
</dbReference>
<feature type="binding site" evidence="8">
    <location>
        <position position="57"/>
    </location>
    <ligand>
        <name>Ca(2+)</name>
        <dbReference type="ChEBI" id="CHEBI:29108"/>
        <label>2</label>
    </ligand>
</feature>
<evidence type="ECO:0000256" key="5">
    <source>
        <dbReference type="ARBA" id="ARBA00022833"/>
    </source>
</evidence>
<dbReference type="PRINTS" id="PR00138">
    <property type="entry name" value="MATRIXIN"/>
</dbReference>
<feature type="active site" evidence="7">
    <location>
        <position position="116"/>
    </location>
</feature>
<sequence length="229" mass="26632">MQRWRKKVLTYWVKNAPISHDNYDEIRMEIRKAFKAWEDVMGLNIEEKESSNGMDVDIVLSFEPRDHGDNNPFQESILAHAFYPPKGDVHFNNDQNFRVEPGFYEEINLLHVAIHELGHSFGLPHMNKTDSVMFPTNSYSPTRLSADDIAAIQALYGEKTSHTDTREEESERPDPCDGRRIDAAVTIGREVYLFKNKWFWTFRGGRLHTRPRLVSSYWPEITDPSSRSA</sequence>
<feature type="binding site" evidence="8">
    <location>
        <position position="115"/>
    </location>
    <ligand>
        <name>Zn(2+)</name>
        <dbReference type="ChEBI" id="CHEBI:29105"/>
        <label>2</label>
        <note>catalytic</note>
    </ligand>
</feature>
<dbReference type="InterPro" id="IPR036375">
    <property type="entry name" value="Hemopexin-like_dom_sf"/>
</dbReference>
<keyword evidence="8" id="KW-0106">Calcium</keyword>
<dbReference type="SUPFAM" id="SSF55486">
    <property type="entry name" value="Metalloproteases ('zincins'), catalytic domain"/>
    <property type="match status" value="1"/>
</dbReference>
<dbReference type="Pfam" id="PF00045">
    <property type="entry name" value="Hemopexin"/>
    <property type="match status" value="1"/>
</dbReference>
<proteinExistence type="inferred from homology"/>
<feature type="binding site" evidence="8">
    <location>
        <position position="182"/>
    </location>
    <ligand>
        <name>Ca(2+)</name>
        <dbReference type="ChEBI" id="CHEBI:29108"/>
        <label>4</label>
    </ligand>
</feature>
<dbReference type="InterPro" id="IPR006026">
    <property type="entry name" value="Peptidase_Metallo"/>
</dbReference>
<dbReference type="PROSITE" id="PS51642">
    <property type="entry name" value="HEMOPEXIN_2"/>
    <property type="match status" value="1"/>
</dbReference>
<dbReference type="InterPro" id="IPR021190">
    <property type="entry name" value="Pept_M10A"/>
</dbReference>
<evidence type="ECO:0000256" key="3">
    <source>
        <dbReference type="ARBA" id="ARBA00022723"/>
    </source>
</evidence>
<keyword evidence="12" id="KW-1185">Reference proteome</keyword>
<feature type="binding site" evidence="8">
    <location>
        <position position="90"/>
    </location>
    <ligand>
        <name>Zn(2+)</name>
        <dbReference type="ChEBI" id="CHEBI:29105"/>
        <label>1</label>
    </ligand>
</feature>
<comment type="similarity">
    <text evidence="1">Belongs to the peptidase M10A family.</text>
</comment>
<feature type="binding site" evidence="8">
    <location>
        <position position="69"/>
    </location>
    <ligand>
        <name>Zn(2+)</name>
        <dbReference type="ChEBI" id="CHEBI:29105"/>
        <label>1</label>
    </ligand>
</feature>
<dbReference type="WBParaSite" id="L893_g8365.t1">
    <property type="protein sequence ID" value="L893_g8365.t1"/>
    <property type="gene ID" value="L893_g8365"/>
</dbReference>
<dbReference type="AlphaFoldDB" id="A0A1I8ASA1"/>
<evidence type="ECO:0000256" key="10">
    <source>
        <dbReference type="SAM" id="MobiDB-lite"/>
    </source>
</evidence>
<dbReference type="GO" id="GO:0006508">
    <property type="term" value="P:proteolysis"/>
    <property type="evidence" value="ECO:0007669"/>
    <property type="project" value="UniProtKB-KW"/>
</dbReference>
<organism evidence="12 13">
    <name type="scientific">Steinernema glaseri</name>
    <dbReference type="NCBI Taxonomy" id="37863"/>
    <lineage>
        <taxon>Eukaryota</taxon>
        <taxon>Metazoa</taxon>
        <taxon>Ecdysozoa</taxon>
        <taxon>Nematoda</taxon>
        <taxon>Chromadorea</taxon>
        <taxon>Rhabditida</taxon>
        <taxon>Tylenchina</taxon>
        <taxon>Panagrolaimomorpha</taxon>
        <taxon>Strongyloidoidea</taxon>
        <taxon>Steinernematidae</taxon>
        <taxon>Steinernema</taxon>
    </lineage>
</organism>
<keyword evidence="4" id="KW-0378">Hydrolase</keyword>
<comment type="cofactor">
    <cofactor evidence="8">
        <name>Ca(2+)</name>
        <dbReference type="ChEBI" id="CHEBI:29108"/>
    </cofactor>
    <text evidence="8">Can bind about 5 Ca(2+) ions per subunit.</text>
</comment>
<evidence type="ECO:0000313" key="12">
    <source>
        <dbReference type="Proteomes" id="UP000095287"/>
    </source>
</evidence>
<keyword evidence="2" id="KW-0645">Protease</keyword>
<dbReference type="Gene3D" id="2.110.10.10">
    <property type="entry name" value="Hemopexin-like domain"/>
    <property type="match status" value="1"/>
</dbReference>
<keyword evidence="5 8" id="KW-0862">Zinc</keyword>
<evidence type="ECO:0000256" key="4">
    <source>
        <dbReference type="ARBA" id="ARBA00022801"/>
    </source>
</evidence>
<feature type="binding site" evidence="8">
    <location>
        <position position="133"/>
    </location>
    <ligand>
        <name>Zn(2+)</name>
        <dbReference type="ChEBI" id="CHEBI:29105"/>
        <label>2</label>
        <note>catalytic</note>
    </ligand>
</feature>
<dbReference type="GO" id="GO:0004222">
    <property type="term" value="F:metalloendopeptidase activity"/>
    <property type="evidence" value="ECO:0007669"/>
    <property type="project" value="InterPro"/>
</dbReference>
<feature type="binding site" evidence="8">
    <location>
        <position position="125"/>
    </location>
    <ligand>
        <name>Zn(2+)</name>
        <dbReference type="ChEBI" id="CHEBI:29105"/>
        <label>2</label>
        <note>catalytic</note>
    </ligand>
</feature>
<dbReference type="InterPro" id="IPR018487">
    <property type="entry name" value="Hemopexin-like_repeat"/>
</dbReference>
<evidence type="ECO:0000313" key="13">
    <source>
        <dbReference type="WBParaSite" id="L893_g8365.t1"/>
    </source>
</evidence>